<dbReference type="RefSeq" id="WP_084411358.1">
    <property type="nucleotide sequence ID" value="NZ_FWXR01000015.1"/>
</dbReference>
<dbReference type="STRING" id="937218.SAMN06297251_11578"/>
<proteinExistence type="predicted"/>
<evidence type="ECO:0000313" key="2">
    <source>
        <dbReference type="EMBL" id="SMC97345.1"/>
    </source>
</evidence>
<dbReference type="Proteomes" id="UP000192656">
    <property type="component" value="Unassembled WGS sequence"/>
</dbReference>
<sequence>MALTSVEETERRLKERLVSLESYRGHVGGEAFTSDWLVVDQGMIDRFAEATHDFQFIHVDPDRARAESPFGGTIAHGFLTLSLLSTLAYDALPGVSGTKMGVNVGFDKVRFVSPVKSGARVRGVFKMTALKERAVSLQTSWEATIEIEGSIKPALAADWITLAIFDEPVG</sequence>
<dbReference type="EMBL" id="FWXR01000015">
    <property type="protein sequence ID" value="SMC97345.1"/>
    <property type="molecule type" value="Genomic_DNA"/>
</dbReference>
<evidence type="ECO:0000259" key="1">
    <source>
        <dbReference type="Pfam" id="PF01575"/>
    </source>
</evidence>
<evidence type="ECO:0000313" key="3">
    <source>
        <dbReference type="Proteomes" id="UP000192656"/>
    </source>
</evidence>
<feature type="domain" description="MaoC-like" evidence="1">
    <location>
        <begin position="32"/>
        <end position="131"/>
    </location>
</feature>
<protein>
    <submittedName>
        <fullName evidence="2">Acyl dehydratase</fullName>
    </submittedName>
</protein>
<name>A0A1W2DIS4_9HYPH</name>
<dbReference type="InterPro" id="IPR002539">
    <property type="entry name" value="MaoC-like_dom"/>
</dbReference>
<dbReference type="PANTHER" id="PTHR42993:SF1">
    <property type="entry name" value="MAOC-LIKE DEHYDRATASE DOMAIN-CONTAINING PROTEIN"/>
    <property type="match status" value="1"/>
</dbReference>
<dbReference type="Pfam" id="PF01575">
    <property type="entry name" value="MaoC_dehydratas"/>
    <property type="match status" value="1"/>
</dbReference>
<dbReference type="CDD" id="cd03450">
    <property type="entry name" value="NodN"/>
    <property type="match status" value="1"/>
</dbReference>
<dbReference type="InterPro" id="IPR029069">
    <property type="entry name" value="HotDog_dom_sf"/>
</dbReference>
<dbReference type="InterPro" id="IPR039375">
    <property type="entry name" value="NodN-like"/>
</dbReference>
<keyword evidence="3" id="KW-1185">Reference proteome</keyword>
<gene>
    <name evidence="2" type="ORF">SAMN06297251_11578</name>
</gene>
<dbReference type="AlphaFoldDB" id="A0A1W2DIS4"/>
<dbReference type="PANTHER" id="PTHR42993">
    <property type="entry name" value="MAOC-LIKE DEHYDRATASE DOMAIN-CONTAINING PROTEIN"/>
    <property type="match status" value="1"/>
</dbReference>
<reference evidence="2 3" key="1">
    <citation type="submission" date="2017-04" db="EMBL/GenBank/DDBJ databases">
        <authorList>
            <person name="Afonso C.L."/>
            <person name="Miller P.J."/>
            <person name="Scott M.A."/>
            <person name="Spackman E."/>
            <person name="Goraichik I."/>
            <person name="Dimitrov K.M."/>
            <person name="Suarez D.L."/>
            <person name="Swayne D.E."/>
        </authorList>
    </citation>
    <scope>NUCLEOTIDE SEQUENCE [LARGE SCALE GENOMIC DNA]</scope>
    <source>
        <strain evidence="2 3">CGMCC 1.10972</strain>
    </source>
</reference>
<dbReference type="SUPFAM" id="SSF54637">
    <property type="entry name" value="Thioesterase/thiol ester dehydrase-isomerase"/>
    <property type="match status" value="1"/>
</dbReference>
<accession>A0A1W2DIS4</accession>
<organism evidence="2 3">
    <name type="scientific">Fulvimarina manganoxydans</name>
    <dbReference type="NCBI Taxonomy" id="937218"/>
    <lineage>
        <taxon>Bacteria</taxon>
        <taxon>Pseudomonadati</taxon>
        <taxon>Pseudomonadota</taxon>
        <taxon>Alphaproteobacteria</taxon>
        <taxon>Hyphomicrobiales</taxon>
        <taxon>Aurantimonadaceae</taxon>
        <taxon>Fulvimarina</taxon>
    </lineage>
</organism>
<dbReference type="Gene3D" id="3.10.129.10">
    <property type="entry name" value="Hotdog Thioesterase"/>
    <property type="match status" value="1"/>
</dbReference>
<dbReference type="OrthoDB" id="9801735at2"/>